<evidence type="ECO:0000313" key="1">
    <source>
        <dbReference type="EMBL" id="QDH70336.1"/>
    </source>
</evidence>
<keyword evidence="2" id="KW-1185">Reference proteome</keyword>
<dbReference type="PROSITE" id="PS51257">
    <property type="entry name" value="PROKAR_LIPOPROTEIN"/>
    <property type="match status" value="1"/>
</dbReference>
<reference evidence="1 2" key="1">
    <citation type="submission" date="2019-06" db="EMBL/GenBank/DDBJ databases">
        <title>Lysobacter alkalisoli sp. nov. isolated from saline-alkali soil.</title>
        <authorList>
            <person name="Sun J.-Q."/>
            <person name="Xu L."/>
        </authorList>
    </citation>
    <scope>NUCLEOTIDE SEQUENCE [LARGE SCALE GENOMIC DNA]</scope>
    <source>
        <strain evidence="1 2">SJ-36</strain>
    </source>
</reference>
<dbReference type="RefSeq" id="WP_141623671.1">
    <property type="nucleotide sequence ID" value="NZ_CP041242.1"/>
</dbReference>
<evidence type="ECO:0000313" key="2">
    <source>
        <dbReference type="Proteomes" id="UP000317199"/>
    </source>
</evidence>
<gene>
    <name evidence="1" type="ORF">FKV23_09710</name>
</gene>
<accession>A0A514BSH6</accession>
<dbReference type="AlphaFoldDB" id="A0A514BSH6"/>
<dbReference type="Proteomes" id="UP000317199">
    <property type="component" value="Chromosome"/>
</dbReference>
<proteinExistence type="predicted"/>
<dbReference type="KEGG" id="lyj:FKV23_09710"/>
<evidence type="ECO:0008006" key="3">
    <source>
        <dbReference type="Google" id="ProtNLM"/>
    </source>
</evidence>
<dbReference type="EMBL" id="CP041242">
    <property type="protein sequence ID" value="QDH70336.1"/>
    <property type="molecule type" value="Genomic_DNA"/>
</dbReference>
<dbReference type="OrthoDB" id="6044833at2"/>
<organism evidence="1 2">
    <name type="scientific">Marilutibacter alkalisoli</name>
    <dbReference type="NCBI Taxonomy" id="2591633"/>
    <lineage>
        <taxon>Bacteria</taxon>
        <taxon>Pseudomonadati</taxon>
        <taxon>Pseudomonadota</taxon>
        <taxon>Gammaproteobacteria</taxon>
        <taxon>Lysobacterales</taxon>
        <taxon>Lysobacteraceae</taxon>
        <taxon>Marilutibacter</taxon>
    </lineage>
</organism>
<protein>
    <recommendedName>
        <fullName evidence="3">Lipoprotein</fullName>
    </recommendedName>
</protein>
<sequence length="113" mass="12151">MKIIPDTTSPSVALAVTIILAVLASGCMGNPEVGIRRVQKNVYLISSDRCAVLGDELERDIRDRATLQCRHGVAEMGEFRSRPSRQGSLLGECLRSGALEAQVTCHGGKNKAE</sequence>
<name>A0A514BSH6_9GAMM</name>